<dbReference type="SUPFAM" id="SSF56601">
    <property type="entry name" value="beta-lactamase/transpeptidase-like"/>
    <property type="match status" value="1"/>
</dbReference>
<dbReference type="InterPro" id="IPR045155">
    <property type="entry name" value="Beta-lactam_cat"/>
</dbReference>
<evidence type="ECO:0000256" key="2">
    <source>
        <dbReference type="SAM" id="SignalP"/>
    </source>
</evidence>
<feature type="chain" id="PRO_5026151159" description="Beta-lactamase class A catalytic domain-containing protein" evidence="2">
    <location>
        <begin position="26"/>
        <end position="334"/>
    </location>
</feature>
<keyword evidence="2" id="KW-0732">Signal</keyword>
<dbReference type="Gene3D" id="3.40.710.10">
    <property type="entry name" value="DD-peptidase/beta-lactamase superfamily"/>
    <property type="match status" value="1"/>
</dbReference>
<feature type="domain" description="Beta-lactamase class A catalytic" evidence="3">
    <location>
        <begin position="60"/>
        <end position="172"/>
    </location>
</feature>
<reference evidence="4 5" key="1">
    <citation type="submission" date="2019-11" db="EMBL/GenBank/DDBJ databases">
        <title>Identification of a novel strain.</title>
        <authorList>
            <person name="Xu Q."/>
            <person name="Wang G."/>
        </authorList>
    </citation>
    <scope>NUCLEOTIDE SEQUENCE [LARGE SCALE GENOMIC DNA]</scope>
    <source>
        <strain evidence="5">xq</strain>
    </source>
</reference>
<name>A0A6I3KN68_9HYPH</name>
<keyword evidence="5" id="KW-1185">Reference proteome</keyword>
<evidence type="ECO:0000313" key="4">
    <source>
        <dbReference type="EMBL" id="MTD95246.1"/>
    </source>
</evidence>
<evidence type="ECO:0000259" key="3">
    <source>
        <dbReference type="Pfam" id="PF13354"/>
    </source>
</evidence>
<dbReference type="InterPro" id="IPR000871">
    <property type="entry name" value="Beta-lactam_class-A"/>
</dbReference>
<dbReference type="Proteomes" id="UP000440694">
    <property type="component" value="Unassembled WGS sequence"/>
</dbReference>
<comment type="caution">
    <text evidence="4">The sequence shown here is derived from an EMBL/GenBank/DDBJ whole genome shotgun (WGS) entry which is preliminary data.</text>
</comment>
<evidence type="ECO:0000256" key="1">
    <source>
        <dbReference type="ARBA" id="ARBA00001526"/>
    </source>
</evidence>
<dbReference type="RefSeq" id="WP_154739809.1">
    <property type="nucleotide sequence ID" value="NZ_WMBQ01000002.1"/>
</dbReference>
<dbReference type="GO" id="GO:0008800">
    <property type="term" value="F:beta-lactamase activity"/>
    <property type="evidence" value="ECO:0007669"/>
    <property type="project" value="UniProtKB-EC"/>
</dbReference>
<evidence type="ECO:0000313" key="5">
    <source>
        <dbReference type="Proteomes" id="UP000440694"/>
    </source>
</evidence>
<gene>
    <name evidence="4" type="ORF">GIW81_12980</name>
</gene>
<comment type="catalytic activity">
    <reaction evidence="1">
        <text>a beta-lactam + H2O = a substituted beta-amino acid</text>
        <dbReference type="Rhea" id="RHEA:20401"/>
        <dbReference type="ChEBI" id="CHEBI:15377"/>
        <dbReference type="ChEBI" id="CHEBI:35627"/>
        <dbReference type="ChEBI" id="CHEBI:140347"/>
        <dbReference type="EC" id="3.5.2.6"/>
    </reaction>
</comment>
<dbReference type="GO" id="GO:0046677">
    <property type="term" value="P:response to antibiotic"/>
    <property type="evidence" value="ECO:0007669"/>
    <property type="project" value="InterPro"/>
</dbReference>
<dbReference type="InterPro" id="IPR012338">
    <property type="entry name" value="Beta-lactam/transpept-like"/>
</dbReference>
<dbReference type="GO" id="GO:0030655">
    <property type="term" value="P:beta-lactam antibiotic catabolic process"/>
    <property type="evidence" value="ECO:0007669"/>
    <property type="project" value="InterPro"/>
</dbReference>
<dbReference type="Pfam" id="PF13354">
    <property type="entry name" value="Beta-lactamase2"/>
    <property type="match status" value="1"/>
</dbReference>
<dbReference type="PANTHER" id="PTHR35333:SF5">
    <property type="entry name" value="CONSERVED LIPOPROTEIN LPQF-RELATED"/>
    <property type="match status" value="1"/>
</dbReference>
<proteinExistence type="predicted"/>
<dbReference type="EMBL" id="WMBQ01000002">
    <property type="protein sequence ID" value="MTD95246.1"/>
    <property type="molecule type" value="Genomic_DNA"/>
</dbReference>
<dbReference type="AlphaFoldDB" id="A0A6I3KN68"/>
<sequence length="334" mass="36194">MRRRQFLASAAVLAGVAAVRAPAFAADDGGKSHAIPHLLDGFLKLPGQKGVQVDVDVPTSPWRVTSNPDDALFCGSCFKTFVLSAYLQEVEAGRLDELEQLVVDDGVRSFSSLVLENLTGKTPAKCALEAMITHSDNTATDMALKRVTPARVRQFIADAGLKKARIPNSTRQFFSYVAGAPQGTDIGWKAMRAIIADDKPDTSKYRPALNDVETMAAPASEFVAYYKRALTGGYFQKPETLTEFKRIQAMADAIAMVVPADTPAYMKGGSIDWNGFHCLAIAGQMIVRDTPVTVAFLHNWTDADGDQKQTTAAFKDAVAEVLGKVHKRVLEVRA</sequence>
<accession>A0A6I3KN68</accession>
<protein>
    <recommendedName>
        <fullName evidence="3">Beta-lactamase class A catalytic domain-containing protein</fullName>
    </recommendedName>
</protein>
<feature type="signal peptide" evidence="2">
    <location>
        <begin position="1"/>
        <end position="25"/>
    </location>
</feature>
<organism evidence="4 5">
    <name type="scientific">Hyphomicrobium album</name>
    <dbReference type="NCBI Taxonomy" id="2665159"/>
    <lineage>
        <taxon>Bacteria</taxon>
        <taxon>Pseudomonadati</taxon>
        <taxon>Pseudomonadota</taxon>
        <taxon>Alphaproteobacteria</taxon>
        <taxon>Hyphomicrobiales</taxon>
        <taxon>Hyphomicrobiaceae</taxon>
        <taxon>Hyphomicrobium</taxon>
    </lineage>
</organism>
<dbReference type="PANTHER" id="PTHR35333">
    <property type="entry name" value="BETA-LACTAMASE"/>
    <property type="match status" value="1"/>
</dbReference>